<feature type="region of interest" description="Disordered" evidence="1">
    <location>
        <begin position="64"/>
        <end position="91"/>
    </location>
</feature>
<dbReference type="AlphaFoldDB" id="A0A0R0F106"/>
<feature type="compositionally biased region" description="Basic and acidic residues" evidence="1">
    <location>
        <begin position="71"/>
        <end position="91"/>
    </location>
</feature>
<reference evidence="2 3" key="1">
    <citation type="journal article" date="2010" name="Nature">
        <title>Genome sequence of the palaeopolyploid soybean.</title>
        <authorList>
            <person name="Schmutz J."/>
            <person name="Cannon S.B."/>
            <person name="Schlueter J."/>
            <person name="Ma J."/>
            <person name="Mitros T."/>
            <person name="Nelson W."/>
            <person name="Hyten D.L."/>
            <person name="Song Q."/>
            <person name="Thelen J.J."/>
            <person name="Cheng J."/>
            <person name="Xu D."/>
            <person name="Hellsten U."/>
            <person name="May G.D."/>
            <person name="Yu Y."/>
            <person name="Sakurai T."/>
            <person name="Umezawa T."/>
            <person name="Bhattacharyya M.K."/>
            <person name="Sandhu D."/>
            <person name="Valliyodan B."/>
            <person name="Lindquist E."/>
            <person name="Peto M."/>
            <person name="Grant D."/>
            <person name="Shu S."/>
            <person name="Goodstein D."/>
            <person name="Barry K."/>
            <person name="Futrell-Griggs M."/>
            <person name="Abernathy B."/>
            <person name="Du J."/>
            <person name="Tian Z."/>
            <person name="Zhu L."/>
            <person name="Gill N."/>
            <person name="Joshi T."/>
            <person name="Libault M."/>
            <person name="Sethuraman A."/>
            <person name="Zhang X.-C."/>
            <person name="Shinozaki K."/>
            <person name="Nguyen H.T."/>
            <person name="Wing R.A."/>
            <person name="Cregan P."/>
            <person name="Specht J."/>
            <person name="Grimwood J."/>
            <person name="Rokhsar D."/>
            <person name="Stacey G."/>
            <person name="Shoemaker R.C."/>
            <person name="Jackson S.A."/>
        </authorList>
    </citation>
    <scope>NUCLEOTIDE SEQUENCE</scope>
    <source>
        <strain evidence="3">cv. Williams 82</strain>
        <tissue evidence="2">Callus</tissue>
    </source>
</reference>
<dbReference type="EMBL" id="CM000851">
    <property type="protein sequence ID" value="KRG99851.1"/>
    <property type="molecule type" value="Genomic_DNA"/>
</dbReference>
<feature type="region of interest" description="Disordered" evidence="1">
    <location>
        <begin position="1"/>
        <end position="24"/>
    </location>
</feature>
<dbReference type="EnsemblPlants" id="KRG99851">
    <property type="protein sequence ID" value="KRG99851"/>
    <property type="gene ID" value="GLYMA_18G175200"/>
</dbReference>
<dbReference type="InParanoid" id="A0A0R0F106"/>
<evidence type="ECO:0000313" key="4">
    <source>
        <dbReference type="Proteomes" id="UP000008827"/>
    </source>
</evidence>
<organism evidence="2">
    <name type="scientific">Glycine max</name>
    <name type="common">Soybean</name>
    <name type="synonym">Glycine hispida</name>
    <dbReference type="NCBI Taxonomy" id="3847"/>
    <lineage>
        <taxon>Eukaryota</taxon>
        <taxon>Viridiplantae</taxon>
        <taxon>Streptophyta</taxon>
        <taxon>Embryophyta</taxon>
        <taxon>Tracheophyta</taxon>
        <taxon>Spermatophyta</taxon>
        <taxon>Magnoliopsida</taxon>
        <taxon>eudicotyledons</taxon>
        <taxon>Gunneridae</taxon>
        <taxon>Pentapetalae</taxon>
        <taxon>rosids</taxon>
        <taxon>fabids</taxon>
        <taxon>Fabales</taxon>
        <taxon>Fabaceae</taxon>
        <taxon>Papilionoideae</taxon>
        <taxon>50 kb inversion clade</taxon>
        <taxon>NPAAA clade</taxon>
        <taxon>indigoferoid/millettioid clade</taxon>
        <taxon>Phaseoleae</taxon>
        <taxon>Glycine</taxon>
        <taxon>Glycine subgen. Soja</taxon>
    </lineage>
</organism>
<dbReference type="Gramene" id="KRG99851">
    <property type="protein sequence ID" value="KRG99851"/>
    <property type="gene ID" value="GLYMA_18G175200"/>
</dbReference>
<evidence type="ECO:0000313" key="2">
    <source>
        <dbReference type="EMBL" id="KRG99851.1"/>
    </source>
</evidence>
<proteinExistence type="predicted"/>
<name>A0A0R0F106_SOYBN</name>
<sequence>MEEVPLNQLDEKPQSKPHSLPLSLPQTTLLRCGAEKVSEKGENLKNTFVWFERRKPSDCFLFSPTSGGLSGKKESGQLHFEGKEKPFRAPL</sequence>
<reference evidence="2" key="3">
    <citation type="submission" date="2018-07" db="EMBL/GenBank/DDBJ databases">
        <title>WGS assembly of Glycine max.</title>
        <authorList>
            <person name="Schmutz J."/>
            <person name="Cannon S."/>
            <person name="Schlueter J."/>
            <person name="Ma J."/>
            <person name="Mitros T."/>
            <person name="Nelson W."/>
            <person name="Hyten D."/>
            <person name="Song Q."/>
            <person name="Thelen J."/>
            <person name="Cheng J."/>
            <person name="Xu D."/>
            <person name="Hellsten U."/>
            <person name="May G."/>
            <person name="Yu Y."/>
            <person name="Sakurai T."/>
            <person name="Umezawa T."/>
            <person name="Bhattacharyya M."/>
            <person name="Sandhu D."/>
            <person name="Valliyodan B."/>
            <person name="Lindquist E."/>
            <person name="Peto M."/>
            <person name="Grant D."/>
            <person name="Shu S."/>
            <person name="Goodstein D."/>
            <person name="Barry K."/>
            <person name="Futrell-Griggs M."/>
            <person name="Abernathy B."/>
            <person name="Du J."/>
            <person name="Tian Z."/>
            <person name="Zhu L."/>
            <person name="Gill N."/>
            <person name="Joshi T."/>
            <person name="Libault M."/>
            <person name="Sethuraman A."/>
            <person name="Zhang X."/>
            <person name="Shinozaki K."/>
            <person name="Nguyen H."/>
            <person name="Wing R."/>
            <person name="Cregan P."/>
            <person name="Specht J."/>
            <person name="Grimwood J."/>
            <person name="Rokhsar D."/>
            <person name="Stacey G."/>
            <person name="Shoemaker R."/>
            <person name="Jackson S."/>
        </authorList>
    </citation>
    <scope>NUCLEOTIDE SEQUENCE</scope>
    <source>
        <tissue evidence="2">Callus</tissue>
    </source>
</reference>
<protein>
    <submittedName>
        <fullName evidence="2 3">Uncharacterized protein</fullName>
    </submittedName>
</protein>
<keyword evidence="4" id="KW-1185">Reference proteome</keyword>
<evidence type="ECO:0000256" key="1">
    <source>
        <dbReference type="SAM" id="MobiDB-lite"/>
    </source>
</evidence>
<gene>
    <name evidence="2" type="ORF">GLYMA_18G175200</name>
</gene>
<dbReference type="Proteomes" id="UP000008827">
    <property type="component" value="Chromosome 18"/>
</dbReference>
<evidence type="ECO:0000313" key="3">
    <source>
        <dbReference type="EnsemblPlants" id="KRG99851"/>
    </source>
</evidence>
<accession>A0A0R0F106</accession>
<reference evidence="3" key="2">
    <citation type="submission" date="2018-02" db="UniProtKB">
        <authorList>
            <consortium name="EnsemblPlants"/>
        </authorList>
    </citation>
    <scope>IDENTIFICATION</scope>
    <source>
        <strain evidence="3">Williams 82</strain>
    </source>
</reference>